<proteinExistence type="predicted"/>
<accession>A0A8H2X2R1</accession>
<keyword evidence="1 3" id="KW-0853">WD repeat</keyword>
<evidence type="ECO:0000313" key="5">
    <source>
        <dbReference type="EMBL" id="CAE6415645.1"/>
    </source>
</evidence>
<gene>
    <name evidence="5" type="ORF">RDB_LOCUS76128</name>
</gene>
<evidence type="ECO:0000256" key="3">
    <source>
        <dbReference type="PROSITE-ProRule" id="PRU00221"/>
    </source>
</evidence>
<protein>
    <submittedName>
        <fullName evidence="5">Uncharacterized protein</fullName>
    </submittedName>
</protein>
<dbReference type="InterPro" id="IPR001680">
    <property type="entry name" value="WD40_rpt"/>
</dbReference>
<dbReference type="PROSITE" id="PS50082">
    <property type="entry name" value="WD_REPEATS_2"/>
    <property type="match status" value="1"/>
</dbReference>
<reference evidence="5" key="1">
    <citation type="submission" date="2021-01" db="EMBL/GenBank/DDBJ databases">
        <authorList>
            <person name="Kaushik A."/>
        </authorList>
    </citation>
    <scope>NUCLEOTIDE SEQUENCE</scope>
    <source>
        <strain evidence="5">AG1-1C</strain>
    </source>
</reference>
<comment type="caution">
    <text evidence="5">The sequence shown here is derived from an EMBL/GenBank/DDBJ whole genome shotgun (WGS) entry which is preliminary data.</text>
</comment>
<dbReference type="InterPro" id="IPR036322">
    <property type="entry name" value="WD40_repeat_dom_sf"/>
</dbReference>
<dbReference type="EMBL" id="CAJMWS010000316">
    <property type="protein sequence ID" value="CAE6415645.1"/>
    <property type="molecule type" value="Genomic_DNA"/>
</dbReference>
<dbReference type="GO" id="GO:0080008">
    <property type="term" value="C:Cul4-RING E3 ubiquitin ligase complex"/>
    <property type="evidence" value="ECO:0007669"/>
    <property type="project" value="TreeGrafter"/>
</dbReference>
<evidence type="ECO:0000256" key="1">
    <source>
        <dbReference type="ARBA" id="ARBA00022574"/>
    </source>
</evidence>
<dbReference type="Gene3D" id="2.130.10.10">
    <property type="entry name" value="YVTN repeat-like/Quinoprotein amine dehydrogenase"/>
    <property type="match status" value="1"/>
</dbReference>
<dbReference type="SUPFAM" id="SSF50978">
    <property type="entry name" value="WD40 repeat-like"/>
    <property type="match status" value="1"/>
</dbReference>
<dbReference type="Proteomes" id="UP000663846">
    <property type="component" value="Unassembled WGS sequence"/>
</dbReference>
<dbReference type="InterPro" id="IPR052254">
    <property type="entry name" value="CUL4-DDB1_E3_ligase_receptor"/>
</dbReference>
<feature type="region of interest" description="Disordered" evidence="4">
    <location>
        <begin position="21"/>
        <end position="51"/>
    </location>
</feature>
<evidence type="ECO:0000313" key="6">
    <source>
        <dbReference type="Proteomes" id="UP000663846"/>
    </source>
</evidence>
<dbReference type="PANTHER" id="PTHR44472">
    <property type="entry name" value="DDB1- AND CUL4-ASSOCIATED FACTOR 4-RELATED"/>
    <property type="match status" value="1"/>
</dbReference>
<organism evidence="5 6">
    <name type="scientific">Rhizoctonia solani</name>
    <dbReference type="NCBI Taxonomy" id="456999"/>
    <lineage>
        <taxon>Eukaryota</taxon>
        <taxon>Fungi</taxon>
        <taxon>Dikarya</taxon>
        <taxon>Basidiomycota</taxon>
        <taxon>Agaricomycotina</taxon>
        <taxon>Agaricomycetes</taxon>
        <taxon>Cantharellales</taxon>
        <taxon>Ceratobasidiaceae</taxon>
        <taxon>Rhizoctonia</taxon>
    </lineage>
</organism>
<feature type="repeat" description="WD" evidence="3">
    <location>
        <begin position="381"/>
        <end position="408"/>
    </location>
</feature>
<dbReference type="PANTHER" id="PTHR44472:SF1">
    <property type="entry name" value="DDB1 AND CUL4 ASSOCIATED FACTOR 4"/>
    <property type="match status" value="1"/>
</dbReference>
<sequence>MSLNLPGFYYDPERNRYFPITSSTPEHLLPGYKAKPQQQEDSSRRKRKKIGVSDHSSLFEDVSPLPSIRGSNIWSATRSTRLNPAMSYGRKSHVFHQIESCAISRTRLCEEEELPLGPGCGITALAVSDDPEGYQVAGDDRGWIFIRQPRSSDAQETQNGSFHSGRFDEHGIYISPVRWFCDMGLMSKITAINIIQDKVFVASFGPHAKIMVGALDVTQESDVSAFILEPAKAHDLWTAVFESDGQTGSATLGLHGKAMYVQDLDNRMGMRTLHTGSDVMSLYKKQKDIVYTGERSGTIRLFDLRSDSVSTGSPLVKMDSMVTNVEVYRDWEMIVAAAKGDMRSFDMRFMRTEPGGKTKPLLEFIGHKNTHMHDLGFEVLPSGDFVIAAGIDKRIRAWSTRTGEQVPSPTQGSPHALLDERPLEDHVLAIRAAESGVWHNTGRSVRHFQIGSAHQ</sequence>
<evidence type="ECO:0000256" key="2">
    <source>
        <dbReference type="ARBA" id="ARBA00022737"/>
    </source>
</evidence>
<keyword evidence="2" id="KW-0677">Repeat</keyword>
<evidence type="ECO:0000256" key="4">
    <source>
        <dbReference type="SAM" id="MobiDB-lite"/>
    </source>
</evidence>
<dbReference type="AlphaFoldDB" id="A0A8H2X2R1"/>
<dbReference type="InterPro" id="IPR015943">
    <property type="entry name" value="WD40/YVTN_repeat-like_dom_sf"/>
</dbReference>
<name>A0A8H2X2R1_9AGAM</name>